<evidence type="ECO:0000313" key="7">
    <source>
        <dbReference type="EMBL" id="TWH73732.1"/>
    </source>
</evidence>
<comment type="caution">
    <text evidence="7">The sequence shown here is derived from an EMBL/GenBank/DDBJ whole genome shotgun (WGS) entry which is preliminary data.</text>
</comment>
<evidence type="ECO:0000256" key="1">
    <source>
        <dbReference type="ARBA" id="ARBA00009437"/>
    </source>
</evidence>
<dbReference type="PRINTS" id="PR00039">
    <property type="entry name" value="HTHLYSR"/>
</dbReference>
<sequence length="320" mass="33075">MTLTQLRTFALVARLGSLRAAAAELGVSEPAVSAALGALRTDLGDPLFVRAGGGIELTPGGQALAAYAGEIVGLADRARRSVTAATSTVGRRLRVLASAACEEHAAGPLIDAFTARVPGAAVDVVRGDAAAMATALAEDRCDLTLGVRPRPVPGVDSVPFLRYQRVLVAGARHPIAASGPVPLPAVLAEPWVTGPAGLEDGSAERCWAAGLPTPPRLERHDSEADALAAVLAGHGVLLALAHAVRDELRRGTAVVLPVAGTPVRDLWWVTVPGRARATGPAHALRRFLTTPDATTALMSGSGRSRPRPRPTVRVALWSRQ</sequence>
<keyword evidence="4" id="KW-0804">Transcription</keyword>
<dbReference type="SUPFAM" id="SSF46785">
    <property type="entry name" value="Winged helix' DNA-binding domain"/>
    <property type="match status" value="1"/>
</dbReference>
<reference evidence="7 8" key="1">
    <citation type="submission" date="2019-07" db="EMBL/GenBank/DDBJ databases">
        <title>R&amp;d 2014.</title>
        <authorList>
            <person name="Klenk H.-P."/>
        </authorList>
    </citation>
    <scope>NUCLEOTIDE SEQUENCE [LARGE SCALE GENOMIC DNA]</scope>
    <source>
        <strain evidence="7 8">DSM 45764</strain>
    </source>
</reference>
<dbReference type="PROSITE" id="PS50931">
    <property type="entry name" value="HTH_LYSR"/>
    <property type="match status" value="1"/>
</dbReference>
<keyword evidence="3 7" id="KW-0238">DNA-binding</keyword>
<evidence type="ECO:0000259" key="6">
    <source>
        <dbReference type="PROSITE" id="PS50931"/>
    </source>
</evidence>
<evidence type="ECO:0000256" key="3">
    <source>
        <dbReference type="ARBA" id="ARBA00023125"/>
    </source>
</evidence>
<dbReference type="RefSeq" id="WP_153357702.1">
    <property type="nucleotide sequence ID" value="NZ_JABGDC010000027.1"/>
</dbReference>
<dbReference type="Gene3D" id="1.10.10.10">
    <property type="entry name" value="Winged helix-like DNA-binding domain superfamily/Winged helix DNA-binding domain"/>
    <property type="match status" value="1"/>
</dbReference>
<dbReference type="OrthoDB" id="4512679at2"/>
<dbReference type="GO" id="GO:0000976">
    <property type="term" value="F:transcription cis-regulatory region binding"/>
    <property type="evidence" value="ECO:0007669"/>
    <property type="project" value="TreeGrafter"/>
</dbReference>
<protein>
    <submittedName>
        <fullName evidence="7">DNA-binding transcriptional LysR family regulator</fullName>
    </submittedName>
</protein>
<keyword evidence="5" id="KW-0732">Signal</keyword>
<dbReference type="EMBL" id="VLKF01000001">
    <property type="protein sequence ID" value="TWH73732.1"/>
    <property type="molecule type" value="Genomic_DNA"/>
</dbReference>
<feature type="chain" id="PRO_5022134469" evidence="5">
    <location>
        <begin position="23"/>
        <end position="320"/>
    </location>
</feature>
<evidence type="ECO:0000313" key="8">
    <source>
        <dbReference type="Proteomes" id="UP000321490"/>
    </source>
</evidence>
<dbReference type="GO" id="GO:0003700">
    <property type="term" value="F:DNA-binding transcription factor activity"/>
    <property type="evidence" value="ECO:0007669"/>
    <property type="project" value="InterPro"/>
</dbReference>
<dbReference type="Pfam" id="PF00126">
    <property type="entry name" value="HTH_1"/>
    <property type="match status" value="1"/>
</dbReference>
<dbReference type="Proteomes" id="UP000321490">
    <property type="component" value="Unassembled WGS sequence"/>
</dbReference>
<comment type="similarity">
    <text evidence="1">Belongs to the LysR transcriptional regulatory family.</text>
</comment>
<dbReference type="InterPro" id="IPR005119">
    <property type="entry name" value="LysR_subst-bd"/>
</dbReference>
<evidence type="ECO:0000256" key="2">
    <source>
        <dbReference type="ARBA" id="ARBA00023015"/>
    </source>
</evidence>
<evidence type="ECO:0000256" key="4">
    <source>
        <dbReference type="ARBA" id="ARBA00023163"/>
    </source>
</evidence>
<gene>
    <name evidence="7" type="ORF">JD78_02256</name>
</gene>
<dbReference type="CDD" id="cd05466">
    <property type="entry name" value="PBP2_LTTR_substrate"/>
    <property type="match status" value="1"/>
</dbReference>
<organism evidence="7 8">
    <name type="scientific">Modestobacter roseus</name>
    <dbReference type="NCBI Taxonomy" id="1181884"/>
    <lineage>
        <taxon>Bacteria</taxon>
        <taxon>Bacillati</taxon>
        <taxon>Actinomycetota</taxon>
        <taxon>Actinomycetes</taxon>
        <taxon>Geodermatophilales</taxon>
        <taxon>Geodermatophilaceae</taxon>
        <taxon>Modestobacter</taxon>
    </lineage>
</organism>
<name>A0A562IS53_9ACTN</name>
<evidence type="ECO:0000256" key="5">
    <source>
        <dbReference type="SAM" id="SignalP"/>
    </source>
</evidence>
<dbReference type="SUPFAM" id="SSF53850">
    <property type="entry name" value="Periplasmic binding protein-like II"/>
    <property type="match status" value="1"/>
</dbReference>
<dbReference type="AlphaFoldDB" id="A0A562IS53"/>
<dbReference type="InterPro" id="IPR036388">
    <property type="entry name" value="WH-like_DNA-bd_sf"/>
</dbReference>
<dbReference type="InterPro" id="IPR036390">
    <property type="entry name" value="WH_DNA-bd_sf"/>
</dbReference>
<dbReference type="PANTHER" id="PTHR30126">
    <property type="entry name" value="HTH-TYPE TRANSCRIPTIONAL REGULATOR"/>
    <property type="match status" value="1"/>
</dbReference>
<keyword evidence="2" id="KW-0805">Transcription regulation</keyword>
<keyword evidence="8" id="KW-1185">Reference proteome</keyword>
<feature type="signal peptide" evidence="5">
    <location>
        <begin position="1"/>
        <end position="22"/>
    </location>
</feature>
<proteinExistence type="inferred from homology"/>
<dbReference type="PANTHER" id="PTHR30126:SF39">
    <property type="entry name" value="HTH-TYPE TRANSCRIPTIONAL REGULATOR CYSL"/>
    <property type="match status" value="1"/>
</dbReference>
<accession>A0A562IS53</accession>
<dbReference type="InterPro" id="IPR000847">
    <property type="entry name" value="LysR_HTH_N"/>
</dbReference>
<dbReference type="Pfam" id="PF03466">
    <property type="entry name" value="LysR_substrate"/>
    <property type="match status" value="1"/>
</dbReference>
<feature type="domain" description="HTH lysR-type" evidence="6">
    <location>
        <begin position="1"/>
        <end position="58"/>
    </location>
</feature>
<dbReference type="Gene3D" id="3.40.190.10">
    <property type="entry name" value="Periplasmic binding protein-like II"/>
    <property type="match status" value="2"/>
</dbReference>